<dbReference type="InterPro" id="IPR017832">
    <property type="entry name" value="Glyco_trans_2_hopen-assoc_HpnB"/>
</dbReference>
<dbReference type="RefSeq" id="WP_090411934.1">
    <property type="nucleotide sequence ID" value="NZ_FNOY01000007.1"/>
</dbReference>
<sequence>MSTVAIYLALAGTFFWWVILLAPWQAWRTRELLEPNERLVGADTAARAFSEVTILIPARNEAQVIAQTLDGLLAQSHDLRIIVIDDQSDDNTAALASQKGAQVISGTSPPKGWSGKLWALQQGLREAHTRYTLLLDADITLAPGTLAALLDKAQQENLSLISLMAKLSTERFFERLLIPAFIFFFKLLYPFKLANDPASRMAAAAGGCMLVETRALRAINAFASIHDALIDDCTLAKKIKLAGFKTWIGLSHAAQSHRGYNRLGEIWNMVARTAYTQLHYSLPLLLLCSMIMTSMFWFAPMSVILSSDTLFLVTGILAWLAMSVVYIPTLRFYRCSLLWVLTLPVIGTLYLMMTWTSAIRYWQGQRAQWKDRNYETPNNV</sequence>
<evidence type="ECO:0000259" key="2">
    <source>
        <dbReference type="Pfam" id="PF00535"/>
    </source>
</evidence>
<feature type="transmembrane region" description="Helical" evidence="1">
    <location>
        <begin position="336"/>
        <end position="362"/>
    </location>
</feature>
<dbReference type="CDD" id="cd06423">
    <property type="entry name" value="CESA_like"/>
    <property type="match status" value="1"/>
</dbReference>
<keyword evidence="4" id="KW-1185">Reference proteome</keyword>
<dbReference type="AlphaFoldDB" id="A0A1H3E5B8"/>
<dbReference type="Gene3D" id="3.90.550.10">
    <property type="entry name" value="Spore Coat Polysaccharide Biosynthesis Protein SpsA, Chain A"/>
    <property type="match status" value="1"/>
</dbReference>
<keyword evidence="3" id="KW-0808">Transferase</keyword>
<evidence type="ECO:0000313" key="3">
    <source>
        <dbReference type="EMBL" id="SDX73807.1"/>
    </source>
</evidence>
<accession>A0A1H3E5B8</accession>
<evidence type="ECO:0000256" key="1">
    <source>
        <dbReference type="SAM" id="Phobius"/>
    </source>
</evidence>
<dbReference type="GO" id="GO:0016740">
    <property type="term" value="F:transferase activity"/>
    <property type="evidence" value="ECO:0007669"/>
    <property type="project" value="UniProtKB-KW"/>
</dbReference>
<reference evidence="3 4" key="1">
    <citation type="submission" date="2016-10" db="EMBL/GenBank/DDBJ databases">
        <authorList>
            <person name="de Groot N.N."/>
        </authorList>
    </citation>
    <scope>NUCLEOTIDE SEQUENCE [LARGE SCALE GENOMIC DNA]</scope>
    <source>
        <strain evidence="3 4">Nm1</strain>
    </source>
</reference>
<dbReference type="Proteomes" id="UP000198640">
    <property type="component" value="Unassembled WGS sequence"/>
</dbReference>
<proteinExistence type="predicted"/>
<feature type="domain" description="Glycosyltransferase 2-like" evidence="2">
    <location>
        <begin position="53"/>
        <end position="211"/>
    </location>
</feature>
<dbReference type="PANTHER" id="PTHR43646">
    <property type="entry name" value="GLYCOSYLTRANSFERASE"/>
    <property type="match status" value="1"/>
</dbReference>
<organism evidence="3 4">
    <name type="scientific">Nitrosomonas halophila</name>
    <dbReference type="NCBI Taxonomy" id="44576"/>
    <lineage>
        <taxon>Bacteria</taxon>
        <taxon>Pseudomonadati</taxon>
        <taxon>Pseudomonadota</taxon>
        <taxon>Betaproteobacteria</taxon>
        <taxon>Nitrosomonadales</taxon>
        <taxon>Nitrosomonadaceae</taxon>
        <taxon>Nitrosomonas</taxon>
    </lineage>
</organism>
<dbReference type="EMBL" id="FNOY01000007">
    <property type="protein sequence ID" value="SDX73807.1"/>
    <property type="molecule type" value="Genomic_DNA"/>
</dbReference>
<dbReference type="PANTHER" id="PTHR43646:SF3">
    <property type="entry name" value="SLR1566 PROTEIN"/>
    <property type="match status" value="1"/>
</dbReference>
<feature type="transmembrane region" description="Helical" evidence="1">
    <location>
        <begin position="6"/>
        <end position="24"/>
    </location>
</feature>
<feature type="transmembrane region" description="Helical" evidence="1">
    <location>
        <begin position="278"/>
        <end position="298"/>
    </location>
</feature>
<evidence type="ECO:0000313" key="4">
    <source>
        <dbReference type="Proteomes" id="UP000198640"/>
    </source>
</evidence>
<dbReference type="NCBIfam" id="TIGR03469">
    <property type="entry name" value="HpnB"/>
    <property type="match status" value="1"/>
</dbReference>
<keyword evidence="1" id="KW-1133">Transmembrane helix</keyword>
<protein>
    <submittedName>
        <fullName evidence="3">Hopene-associated glycosyltransferase HpnB</fullName>
    </submittedName>
</protein>
<dbReference type="InterPro" id="IPR029044">
    <property type="entry name" value="Nucleotide-diphossugar_trans"/>
</dbReference>
<keyword evidence="1" id="KW-0812">Transmembrane</keyword>
<name>A0A1H3E5B8_9PROT</name>
<dbReference type="OrthoDB" id="9806525at2"/>
<dbReference type="SUPFAM" id="SSF53448">
    <property type="entry name" value="Nucleotide-diphospho-sugar transferases"/>
    <property type="match status" value="1"/>
</dbReference>
<gene>
    <name evidence="3" type="ORF">SAMN05421881_100722</name>
</gene>
<keyword evidence="1" id="KW-0472">Membrane</keyword>
<dbReference type="STRING" id="44576.SAMN05421881_100722"/>
<dbReference type="Pfam" id="PF00535">
    <property type="entry name" value="Glycos_transf_2"/>
    <property type="match status" value="1"/>
</dbReference>
<feature type="transmembrane region" description="Helical" evidence="1">
    <location>
        <begin position="310"/>
        <end position="330"/>
    </location>
</feature>
<dbReference type="InterPro" id="IPR001173">
    <property type="entry name" value="Glyco_trans_2-like"/>
</dbReference>